<evidence type="ECO:0000259" key="5">
    <source>
        <dbReference type="SMART" id="SM00849"/>
    </source>
</evidence>
<keyword evidence="4" id="KW-0862">Zinc</keyword>
<dbReference type="PANTHER" id="PTHR23131:SF0">
    <property type="entry name" value="ENDORIBONUCLEASE LACTB2"/>
    <property type="match status" value="1"/>
</dbReference>
<dbReference type="PANTHER" id="PTHR23131">
    <property type="entry name" value="ENDORIBONUCLEASE LACTB2"/>
    <property type="match status" value="1"/>
</dbReference>
<protein>
    <submittedName>
        <fullName evidence="6">Metallo-beta-lactamase domain-containing protein</fullName>
    </submittedName>
</protein>
<dbReference type="InterPro" id="IPR050662">
    <property type="entry name" value="Sec-metab_biosynth-thioest"/>
</dbReference>
<dbReference type="EMBL" id="DF847787">
    <property type="protein sequence ID" value="GAT52558.1"/>
    <property type="molecule type" value="Genomic_DNA"/>
</dbReference>
<dbReference type="InterPro" id="IPR036388">
    <property type="entry name" value="WH-like_DNA-bd_sf"/>
</dbReference>
<organism evidence="6 7">
    <name type="scientific">Mycena chlorophos</name>
    <name type="common">Agaric fungus</name>
    <name type="synonym">Agaricus chlorophos</name>
    <dbReference type="NCBI Taxonomy" id="658473"/>
    <lineage>
        <taxon>Eukaryota</taxon>
        <taxon>Fungi</taxon>
        <taxon>Dikarya</taxon>
        <taxon>Basidiomycota</taxon>
        <taxon>Agaricomycotina</taxon>
        <taxon>Agaricomycetes</taxon>
        <taxon>Agaricomycetidae</taxon>
        <taxon>Agaricales</taxon>
        <taxon>Marasmiineae</taxon>
        <taxon>Mycenaceae</taxon>
        <taxon>Mycena</taxon>
    </lineage>
</organism>
<dbReference type="SUPFAM" id="SSF56281">
    <property type="entry name" value="Metallo-hydrolase/oxidoreductase"/>
    <property type="match status" value="1"/>
</dbReference>
<proteinExistence type="inferred from homology"/>
<evidence type="ECO:0000313" key="7">
    <source>
        <dbReference type="Proteomes" id="UP000815677"/>
    </source>
</evidence>
<dbReference type="InterPro" id="IPR036866">
    <property type="entry name" value="RibonucZ/Hydroxyglut_hydro"/>
</dbReference>
<dbReference type="InterPro" id="IPR041516">
    <property type="entry name" value="LACTB2_WH"/>
</dbReference>
<keyword evidence="2" id="KW-0479">Metal-binding</keyword>
<dbReference type="Gene3D" id="1.10.10.10">
    <property type="entry name" value="Winged helix-like DNA-binding domain superfamily/Winged helix DNA-binding domain"/>
    <property type="match status" value="1"/>
</dbReference>
<dbReference type="CDD" id="cd07722">
    <property type="entry name" value="LACTB2-like_MBL-fold"/>
    <property type="match status" value="1"/>
</dbReference>
<dbReference type="SMART" id="SM00849">
    <property type="entry name" value="Lactamase_B"/>
    <property type="match status" value="1"/>
</dbReference>
<feature type="domain" description="Metallo-beta-lactamase" evidence="5">
    <location>
        <begin position="32"/>
        <end position="232"/>
    </location>
</feature>
<dbReference type="InterPro" id="IPR001279">
    <property type="entry name" value="Metallo-B-lactamas"/>
</dbReference>
<evidence type="ECO:0000313" key="6">
    <source>
        <dbReference type="EMBL" id="GAT52558.1"/>
    </source>
</evidence>
<sequence>MNNLEALASVTRLSESVVRVLGQNPGKFTLQGTNTYIVGKQRPFTLIDTGEGREEYIPILESALKEAAKDSDAQETDVSDIVISHWHHDHVGGLPGVLALLRKLWDERNVSTPFKPPRLHKFPMAEAHPRDETSSLLASLSADAYAPAASGNAFHNLGDGQIINTLRVLHTPGHTPDSIALHVPGDNALYTADTILGQGSAVFEDLAVYMRSLQTMLDFVKENNAGKLYPGHGPVVKDGTELISMYITHRQERDKQLLELLRSKPEGGGPWTTWTMVTNLYKSYPQALWEPAAHSVDLHMRKMQGEGLVRKLGGEERHTQWEIVQAKI</sequence>
<dbReference type="InterPro" id="IPR047921">
    <property type="entry name" value="LACTB2-like_MBL-fold"/>
</dbReference>
<evidence type="ECO:0000256" key="4">
    <source>
        <dbReference type="ARBA" id="ARBA00022833"/>
    </source>
</evidence>
<evidence type="ECO:0000256" key="3">
    <source>
        <dbReference type="ARBA" id="ARBA00022801"/>
    </source>
</evidence>
<name>A0ABQ0LN85_MYCCL</name>
<keyword evidence="3" id="KW-0378">Hydrolase</keyword>
<gene>
    <name evidence="6" type="ORF">MCHLO_09600</name>
</gene>
<accession>A0ABQ0LN85</accession>
<dbReference type="Proteomes" id="UP000815677">
    <property type="component" value="Unassembled WGS sequence"/>
</dbReference>
<dbReference type="Pfam" id="PF00753">
    <property type="entry name" value="Lactamase_B"/>
    <property type="match status" value="1"/>
</dbReference>
<dbReference type="Gene3D" id="3.60.15.10">
    <property type="entry name" value="Ribonuclease Z/Hydroxyacylglutathione hydrolase-like"/>
    <property type="match status" value="1"/>
</dbReference>
<comment type="similarity">
    <text evidence="1">Belongs to the metallo-beta-lactamase superfamily. Glyoxalase II family.</text>
</comment>
<dbReference type="Pfam" id="PF17778">
    <property type="entry name" value="WHD_BLACT"/>
    <property type="match status" value="1"/>
</dbReference>
<reference evidence="6" key="1">
    <citation type="submission" date="2014-09" db="EMBL/GenBank/DDBJ databases">
        <title>Genome sequence of the luminous mushroom Mycena chlorophos for searching fungal bioluminescence genes.</title>
        <authorList>
            <person name="Tanaka Y."/>
            <person name="Kasuga D."/>
            <person name="Oba Y."/>
            <person name="Hase S."/>
            <person name="Sato K."/>
            <person name="Oba Y."/>
            <person name="Sakakibara Y."/>
        </authorList>
    </citation>
    <scope>NUCLEOTIDE SEQUENCE</scope>
</reference>
<evidence type="ECO:0000256" key="1">
    <source>
        <dbReference type="ARBA" id="ARBA00006759"/>
    </source>
</evidence>
<keyword evidence="7" id="KW-1185">Reference proteome</keyword>
<evidence type="ECO:0000256" key="2">
    <source>
        <dbReference type="ARBA" id="ARBA00022723"/>
    </source>
</evidence>